<dbReference type="Proteomes" id="UP000325577">
    <property type="component" value="Linkage Group LG14"/>
</dbReference>
<name>A0A5J5B8L1_9ASTE</name>
<evidence type="ECO:0000313" key="2">
    <source>
        <dbReference type="Proteomes" id="UP000325577"/>
    </source>
</evidence>
<evidence type="ECO:0000313" key="1">
    <source>
        <dbReference type="EMBL" id="KAA8538954.1"/>
    </source>
</evidence>
<sequence length="149" mass="16505">MISSLATISHFIILQRRLINGYCGYSSGLRCLIVDRRFSLLTPQNRLDPDDTPNVSPLLWQPSFLTWTSLVTVNNSVMQDDPIAAAVVALGLVSPCDKGLLAAKTDANVVYDSLVLCIRVMNFVSNLARRLYARDAMIRSLNDHIAVLQ</sequence>
<reference evidence="1 2" key="1">
    <citation type="submission" date="2019-09" db="EMBL/GenBank/DDBJ databases">
        <title>A chromosome-level genome assembly of the Chinese tupelo Nyssa sinensis.</title>
        <authorList>
            <person name="Yang X."/>
            <person name="Kang M."/>
            <person name="Yang Y."/>
            <person name="Xiong H."/>
            <person name="Wang M."/>
            <person name="Zhang Z."/>
            <person name="Wang Z."/>
            <person name="Wu H."/>
            <person name="Ma T."/>
            <person name="Liu J."/>
            <person name="Xi Z."/>
        </authorList>
    </citation>
    <scope>NUCLEOTIDE SEQUENCE [LARGE SCALE GENOMIC DNA]</scope>
    <source>
        <strain evidence="1">J267</strain>
        <tissue evidence="1">Leaf</tissue>
    </source>
</reference>
<keyword evidence="2" id="KW-1185">Reference proteome</keyword>
<dbReference type="EMBL" id="CM018037">
    <property type="protein sequence ID" value="KAA8538954.1"/>
    <property type="molecule type" value="Genomic_DNA"/>
</dbReference>
<accession>A0A5J5B8L1</accession>
<protein>
    <submittedName>
        <fullName evidence="1">Uncharacterized protein</fullName>
    </submittedName>
</protein>
<dbReference type="AlphaFoldDB" id="A0A5J5B8L1"/>
<proteinExistence type="predicted"/>
<gene>
    <name evidence="1" type="ORF">F0562_025646</name>
</gene>
<dbReference type="OrthoDB" id="1829700at2759"/>
<organism evidence="1 2">
    <name type="scientific">Nyssa sinensis</name>
    <dbReference type="NCBI Taxonomy" id="561372"/>
    <lineage>
        <taxon>Eukaryota</taxon>
        <taxon>Viridiplantae</taxon>
        <taxon>Streptophyta</taxon>
        <taxon>Embryophyta</taxon>
        <taxon>Tracheophyta</taxon>
        <taxon>Spermatophyta</taxon>
        <taxon>Magnoliopsida</taxon>
        <taxon>eudicotyledons</taxon>
        <taxon>Gunneridae</taxon>
        <taxon>Pentapetalae</taxon>
        <taxon>asterids</taxon>
        <taxon>Cornales</taxon>
        <taxon>Nyssaceae</taxon>
        <taxon>Nyssa</taxon>
    </lineage>
</organism>